<accession>A0A0C2SZJ4</accession>
<proteinExistence type="predicted"/>
<keyword evidence="3" id="KW-1185">Reference proteome</keyword>
<dbReference type="OrthoDB" id="3090705at2759"/>
<reference evidence="2 3" key="1">
    <citation type="submission" date="2014-04" db="EMBL/GenBank/DDBJ databases">
        <title>Evolutionary Origins and Diversification of the Mycorrhizal Mutualists.</title>
        <authorList>
            <consortium name="DOE Joint Genome Institute"/>
            <consortium name="Mycorrhizal Genomics Consortium"/>
            <person name="Kohler A."/>
            <person name="Kuo A."/>
            <person name="Nagy L.G."/>
            <person name="Floudas D."/>
            <person name="Copeland A."/>
            <person name="Barry K.W."/>
            <person name="Cichocki N."/>
            <person name="Veneault-Fourrey C."/>
            <person name="LaButti K."/>
            <person name="Lindquist E.A."/>
            <person name="Lipzen A."/>
            <person name="Lundell T."/>
            <person name="Morin E."/>
            <person name="Murat C."/>
            <person name="Riley R."/>
            <person name="Ohm R."/>
            <person name="Sun H."/>
            <person name="Tunlid A."/>
            <person name="Henrissat B."/>
            <person name="Grigoriev I.V."/>
            <person name="Hibbett D.S."/>
            <person name="Martin F."/>
        </authorList>
    </citation>
    <scope>NUCLEOTIDE SEQUENCE [LARGE SCALE GENOMIC DNA]</scope>
    <source>
        <strain evidence="2 3">Koide BX008</strain>
    </source>
</reference>
<dbReference type="AlphaFoldDB" id="A0A0C2SZJ4"/>
<protein>
    <submittedName>
        <fullName evidence="2">Uncharacterized protein</fullName>
    </submittedName>
</protein>
<evidence type="ECO:0000313" key="2">
    <source>
        <dbReference type="EMBL" id="KIL59549.1"/>
    </source>
</evidence>
<evidence type="ECO:0000313" key="3">
    <source>
        <dbReference type="Proteomes" id="UP000054549"/>
    </source>
</evidence>
<feature type="region of interest" description="Disordered" evidence="1">
    <location>
        <begin position="101"/>
        <end position="129"/>
    </location>
</feature>
<feature type="compositionally biased region" description="Polar residues" evidence="1">
    <location>
        <begin position="106"/>
        <end position="125"/>
    </location>
</feature>
<dbReference type="HOGENOM" id="CLU_1142354_0_0_1"/>
<dbReference type="Proteomes" id="UP000054549">
    <property type="component" value="Unassembled WGS sequence"/>
</dbReference>
<gene>
    <name evidence="2" type="ORF">M378DRAFT_169216</name>
</gene>
<dbReference type="InParanoid" id="A0A0C2SZJ4"/>
<sequence>MMHTVIISFATVDAGRQPLASIQNVLQPAPVGDKDAVKNISVDTQEPSVHLSTVPSTLRRAVTINRMAGFATVVRRATRTVSLHRVRTINKNAGREILERRKASLTPDSPSNASNLKRVRTNNNKKAGREILERRNASLTTDSESIVSDTSTLVDHPVSLKRLRTIVGNAGRELLQRRKAALIDSPLTSPDNSCTPSSYFDIKRAKLGLEVAAPARRSVLEYPIIYFSKGTRIFTEKVSIRNIPVMLPTPEYEVRKRTRSIKFADELPEELSVGGRWIQARGA</sequence>
<evidence type="ECO:0000256" key="1">
    <source>
        <dbReference type="SAM" id="MobiDB-lite"/>
    </source>
</evidence>
<organism evidence="2 3">
    <name type="scientific">Amanita muscaria (strain Koide BX008)</name>
    <dbReference type="NCBI Taxonomy" id="946122"/>
    <lineage>
        <taxon>Eukaryota</taxon>
        <taxon>Fungi</taxon>
        <taxon>Dikarya</taxon>
        <taxon>Basidiomycota</taxon>
        <taxon>Agaricomycotina</taxon>
        <taxon>Agaricomycetes</taxon>
        <taxon>Agaricomycetidae</taxon>
        <taxon>Agaricales</taxon>
        <taxon>Pluteineae</taxon>
        <taxon>Amanitaceae</taxon>
        <taxon>Amanita</taxon>
    </lineage>
</organism>
<feature type="non-terminal residue" evidence="2">
    <location>
        <position position="283"/>
    </location>
</feature>
<dbReference type="EMBL" id="KN818314">
    <property type="protein sequence ID" value="KIL59549.1"/>
    <property type="molecule type" value="Genomic_DNA"/>
</dbReference>
<name>A0A0C2SZJ4_AMAMK</name>